<reference evidence="1" key="1">
    <citation type="submission" date="2020-04" db="EMBL/GenBank/DDBJ databases">
        <authorList>
            <person name="Chiriac C."/>
            <person name="Salcher M."/>
            <person name="Ghai R."/>
            <person name="Kavagutti S V."/>
        </authorList>
    </citation>
    <scope>NUCLEOTIDE SEQUENCE</scope>
</reference>
<organism evidence="1">
    <name type="scientific">uncultured Caudovirales phage</name>
    <dbReference type="NCBI Taxonomy" id="2100421"/>
    <lineage>
        <taxon>Viruses</taxon>
        <taxon>Duplodnaviria</taxon>
        <taxon>Heunggongvirae</taxon>
        <taxon>Uroviricota</taxon>
        <taxon>Caudoviricetes</taxon>
        <taxon>Peduoviridae</taxon>
        <taxon>Maltschvirus</taxon>
        <taxon>Maltschvirus maltsch</taxon>
    </lineage>
</organism>
<evidence type="ECO:0000313" key="1">
    <source>
        <dbReference type="EMBL" id="CAB4128396.1"/>
    </source>
</evidence>
<sequence>MSLVLDDRVRETTQTTGTGTITLDGAVQGFQSFAVIGNNNTTYYTINRGAEWEVGLGTYYGGTLSRDTVLASSTGSKVNFSAGSKDVFVTYPSEKSVYLNESGKTQFNGNSYQDINPISTPAFQEGRFWYDTDQHLLAFYNDVSSAVVHVGQDTQFRVINSTGSTIPNGSPVYITSSSSGSTSPYVALAKADVAATCAVIGLANGSIAAGATGYVTAQGVIDNVNTGTYTVGQVLYLSPYSAGQLMNTVPPTGIVVQVGTVSYVNSSTGKIFVKQTTPLSISGSTITGAISGVTIDNSIIGGTTPAAGTFSSLRLNGTSGNFTGDFSNATVLSRNSFKTSTVDSSTGIYALPNGSSTAASWQASNAADPTNASKILIATNGSTDVQLVSGINGSGSYLPLSILNGGAKQVEVASVPSAVNYLQLKGSVTTLVPSLSSQGTDSNISMAIQPKGTGAIDLAAGSSGVNISNGGTVTAITRTNSGSGYTSPPTVTVSAPTTAGGVQAQVTAFLSVGGATTLSSGGTGYTVGDVLTVSGGTFTSAATITVNTVSAGVIATFTVTTGGQYSVFPSNPASVTGGTGSSATFTLNGVVSSTYTITNAGSGYVEQPTVTFSSGSATAYATVGGTAFVKGIGATGIATIDFQTPQSITAGVPAMRIRDNVSDSYPMVNNTSASGNIVAQGNANANLGLASAGTGSVRLYTNGTSLTQQFLVSHTASAVNYVQVTGATTASKVVAISAQGSDADVTLSLAPKGAGTIRFGTYTAGVLTPTGYITITDSGGTSRRLLVG</sequence>
<proteinExistence type="predicted"/>
<dbReference type="EMBL" id="LR796228">
    <property type="protein sequence ID" value="CAB4128396.1"/>
    <property type="molecule type" value="Genomic_DNA"/>
</dbReference>
<protein>
    <submittedName>
        <fullName evidence="1">Uncharacterized protein</fullName>
    </submittedName>
</protein>
<gene>
    <name evidence="1" type="ORF">UFOVP102_35</name>
</gene>
<name>A0A6J5L554_9CAUD</name>
<accession>A0A6J5L554</accession>